<proteinExistence type="predicted"/>
<evidence type="ECO:0000256" key="1">
    <source>
        <dbReference type="SAM" id="MobiDB-lite"/>
    </source>
</evidence>
<keyword evidence="3" id="KW-1185">Reference proteome</keyword>
<evidence type="ECO:0000313" key="3">
    <source>
        <dbReference type="Proteomes" id="UP001352263"/>
    </source>
</evidence>
<reference evidence="2 3" key="1">
    <citation type="submission" date="2023-10" db="EMBL/GenBank/DDBJ databases">
        <title>Noviherbaspirillum sp. CPCC 100848 genome assembly.</title>
        <authorList>
            <person name="Li X.Y."/>
            <person name="Fang X.M."/>
        </authorList>
    </citation>
    <scope>NUCLEOTIDE SEQUENCE [LARGE SCALE GENOMIC DNA]</scope>
    <source>
        <strain evidence="2 3">CPCC 100848</strain>
    </source>
</reference>
<accession>A0ABU6J1W8</accession>
<protein>
    <submittedName>
        <fullName evidence="2">Uncharacterized protein</fullName>
    </submittedName>
</protein>
<dbReference type="RefSeq" id="WP_326504379.1">
    <property type="nucleotide sequence ID" value="NZ_JAWIIV010000001.1"/>
</dbReference>
<organism evidence="2 3">
    <name type="scientific">Noviherbaspirillum album</name>
    <dbReference type="NCBI Taxonomy" id="3080276"/>
    <lineage>
        <taxon>Bacteria</taxon>
        <taxon>Pseudomonadati</taxon>
        <taxon>Pseudomonadota</taxon>
        <taxon>Betaproteobacteria</taxon>
        <taxon>Burkholderiales</taxon>
        <taxon>Oxalobacteraceae</taxon>
        <taxon>Noviherbaspirillum</taxon>
    </lineage>
</organism>
<name>A0ABU6J1W8_9BURK</name>
<feature type="region of interest" description="Disordered" evidence="1">
    <location>
        <begin position="81"/>
        <end position="100"/>
    </location>
</feature>
<gene>
    <name evidence="2" type="ORF">RY831_00525</name>
</gene>
<sequence>MSSNDDSRAYRYQDFRMRLLSLPPFIPALLAASVLSGCAGALSNPDMRHTPVAAGTSSQHKNMPGGGCACCGMHKGGMSHAMKQGESSPQHGAMCSPGKDGNGKSGCGCCDMSKMNAGGCSCCGMGKQ</sequence>
<dbReference type="Proteomes" id="UP001352263">
    <property type="component" value="Unassembled WGS sequence"/>
</dbReference>
<dbReference type="EMBL" id="JAWIIV010000001">
    <property type="protein sequence ID" value="MEC4717626.1"/>
    <property type="molecule type" value="Genomic_DNA"/>
</dbReference>
<comment type="caution">
    <text evidence="2">The sequence shown here is derived from an EMBL/GenBank/DDBJ whole genome shotgun (WGS) entry which is preliminary data.</text>
</comment>
<evidence type="ECO:0000313" key="2">
    <source>
        <dbReference type="EMBL" id="MEC4717626.1"/>
    </source>
</evidence>